<dbReference type="EMBL" id="KZ805312">
    <property type="protein sequence ID" value="PVI05686.1"/>
    <property type="molecule type" value="Genomic_DNA"/>
</dbReference>
<dbReference type="PANTHER" id="PTHR42085">
    <property type="entry name" value="F-BOX DOMAIN-CONTAINING PROTEIN"/>
    <property type="match status" value="1"/>
</dbReference>
<sequence>PFNFMKLPLAIRQRIYSMVLVIPAIICVRQKHTAYHDQKNAYLYTEHHELLPGIAYALAQLTVDGSKFRFSRFRSTNINILRVSRQMHTEAKAVMYGSNTYEIIAPFSEMSPAVNYKVPLFPRGYQRLVKHLVIRVRAGYPTGWLLSGGYTELKKAYAGLETLTIIFEMENTEKGLAKKWAKRDGEQWMTYVKRLHETLGVEFSKPCHNAQRKAIKNIPLWINFHVLFDGDRYDEVCDSKQEDV</sequence>
<name>A0A2V1E5R4_9PLEO</name>
<proteinExistence type="predicted"/>
<evidence type="ECO:0000313" key="2">
    <source>
        <dbReference type="Proteomes" id="UP000244855"/>
    </source>
</evidence>
<dbReference type="InterPro" id="IPR038883">
    <property type="entry name" value="AN11006-like"/>
</dbReference>
<dbReference type="OrthoDB" id="2951834at2759"/>
<keyword evidence="2" id="KW-1185">Reference proteome</keyword>
<gene>
    <name evidence="1" type="ORF">DM02DRAFT_505276</name>
</gene>
<evidence type="ECO:0000313" key="1">
    <source>
        <dbReference type="EMBL" id="PVI05686.1"/>
    </source>
</evidence>
<protein>
    <submittedName>
        <fullName evidence="1">Uncharacterized protein</fullName>
    </submittedName>
</protein>
<accession>A0A2V1E5R4</accession>
<feature type="non-terminal residue" evidence="1">
    <location>
        <position position="1"/>
    </location>
</feature>
<dbReference type="PANTHER" id="PTHR42085:SF4">
    <property type="entry name" value="F-BOX DOMAIN-CONTAINING PROTEIN"/>
    <property type="match status" value="1"/>
</dbReference>
<feature type="non-terminal residue" evidence="1">
    <location>
        <position position="244"/>
    </location>
</feature>
<organism evidence="1 2">
    <name type="scientific">Periconia macrospinosa</name>
    <dbReference type="NCBI Taxonomy" id="97972"/>
    <lineage>
        <taxon>Eukaryota</taxon>
        <taxon>Fungi</taxon>
        <taxon>Dikarya</taxon>
        <taxon>Ascomycota</taxon>
        <taxon>Pezizomycotina</taxon>
        <taxon>Dothideomycetes</taxon>
        <taxon>Pleosporomycetidae</taxon>
        <taxon>Pleosporales</taxon>
        <taxon>Massarineae</taxon>
        <taxon>Periconiaceae</taxon>
        <taxon>Periconia</taxon>
    </lineage>
</organism>
<dbReference type="Proteomes" id="UP000244855">
    <property type="component" value="Unassembled WGS sequence"/>
</dbReference>
<dbReference type="AlphaFoldDB" id="A0A2V1E5R4"/>
<reference evidence="1 2" key="1">
    <citation type="journal article" date="2018" name="Sci. Rep.">
        <title>Comparative genomics provides insights into the lifestyle and reveals functional heterogeneity of dark septate endophytic fungi.</title>
        <authorList>
            <person name="Knapp D.G."/>
            <person name="Nemeth J.B."/>
            <person name="Barry K."/>
            <person name="Hainaut M."/>
            <person name="Henrissat B."/>
            <person name="Johnson J."/>
            <person name="Kuo A."/>
            <person name="Lim J.H.P."/>
            <person name="Lipzen A."/>
            <person name="Nolan M."/>
            <person name="Ohm R.A."/>
            <person name="Tamas L."/>
            <person name="Grigoriev I.V."/>
            <person name="Spatafora J.W."/>
            <person name="Nagy L.G."/>
            <person name="Kovacs G.M."/>
        </authorList>
    </citation>
    <scope>NUCLEOTIDE SEQUENCE [LARGE SCALE GENOMIC DNA]</scope>
    <source>
        <strain evidence="1 2">DSE2036</strain>
    </source>
</reference>